<organism evidence="2 3">
    <name type="scientific">Lachnoclostridium phytofermentans</name>
    <dbReference type="NCBI Taxonomy" id="66219"/>
    <lineage>
        <taxon>Bacteria</taxon>
        <taxon>Bacillati</taxon>
        <taxon>Bacillota</taxon>
        <taxon>Clostridia</taxon>
        <taxon>Lachnospirales</taxon>
        <taxon>Lachnospiraceae</taxon>
    </lineage>
</organism>
<dbReference type="Proteomes" id="UP000262969">
    <property type="component" value="Unassembled WGS sequence"/>
</dbReference>
<keyword evidence="2" id="KW-0378">Hydrolase</keyword>
<protein>
    <submittedName>
        <fullName evidence="2">Protease modulator HflC</fullName>
    </submittedName>
</protein>
<feature type="transmembrane region" description="Helical" evidence="1">
    <location>
        <begin position="16"/>
        <end position="38"/>
    </location>
</feature>
<keyword evidence="2" id="KW-0645">Protease</keyword>
<evidence type="ECO:0000256" key="1">
    <source>
        <dbReference type="SAM" id="Phobius"/>
    </source>
</evidence>
<keyword evidence="1" id="KW-0472">Membrane</keyword>
<accession>A0A3D2X2X9</accession>
<evidence type="ECO:0000313" key="3">
    <source>
        <dbReference type="Proteomes" id="UP000262969"/>
    </source>
</evidence>
<gene>
    <name evidence="2" type="ORF">DHW61_03600</name>
</gene>
<feature type="non-terminal residue" evidence="2">
    <location>
        <position position="76"/>
    </location>
</feature>
<sequence length="76" mass="8569">MGDVEHIKQRRRAPKFALGFIILIAALGLFILGTSIVVTQQDEYTLIRQFGKVERIITKPGLSFKIPFIEDTAKLP</sequence>
<keyword evidence="1" id="KW-1133">Transmembrane helix</keyword>
<comment type="caution">
    <text evidence="2">The sequence shown here is derived from an EMBL/GenBank/DDBJ whole genome shotgun (WGS) entry which is preliminary data.</text>
</comment>
<dbReference type="GO" id="GO:0008233">
    <property type="term" value="F:peptidase activity"/>
    <property type="evidence" value="ECO:0007669"/>
    <property type="project" value="UniProtKB-KW"/>
</dbReference>
<reference evidence="2 3" key="1">
    <citation type="journal article" date="2018" name="Nat. Biotechnol.">
        <title>A standardized bacterial taxonomy based on genome phylogeny substantially revises the tree of life.</title>
        <authorList>
            <person name="Parks D.H."/>
            <person name="Chuvochina M."/>
            <person name="Waite D.W."/>
            <person name="Rinke C."/>
            <person name="Skarshewski A."/>
            <person name="Chaumeil P.A."/>
            <person name="Hugenholtz P."/>
        </authorList>
    </citation>
    <scope>NUCLEOTIDE SEQUENCE [LARGE SCALE GENOMIC DNA]</scope>
    <source>
        <strain evidence="2">UBA11728</strain>
    </source>
</reference>
<name>A0A3D2X2X9_9FIRM</name>
<evidence type="ECO:0000313" key="2">
    <source>
        <dbReference type="EMBL" id="HCL01491.1"/>
    </source>
</evidence>
<dbReference type="GO" id="GO:0006508">
    <property type="term" value="P:proteolysis"/>
    <property type="evidence" value="ECO:0007669"/>
    <property type="project" value="UniProtKB-KW"/>
</dbReference>
<keyword evidence="1" id="KW-0812">Transmembrane</keyword>
<dbReference type="EMBL" id="DPVV01000126">
    <property type="protein sequence ID" value="HCL01491.1"/>
    <property type="molecule type" value="Genomic_DNA"/>
</dbReference>
<proteinExistence type="predicted"/>
<dbReference type="AlphaFoldDB" id="A0A3D2X2X9"/>